<keyword evidence="2" id="KW-1185">Reference proteome</keyword>
<dbReference type="Proteomes" id="UP001221413">
    <property type="component" value="Unassembled WGS sequence"/>
</dbReference>
<reference evidence="1" key="1">
    <citation type="submission" date="2023-01" db="EMBL/GenBank/DDBJ databases">
        <title>The chitinases involved in constricting ring structure development in the nematode-trapping fungus Drechslerella dactyloides.</title>
        <authorList>
            <person name="Wang R."/>
            <person name="Zhang L."/>
            <person name="Tang P."/>
            <person name="Li S."/>
            <person name="Liang L."/>
        </authorList>
    </citation>
    <scope>NUCLEOTIDE SEQUENCE</scope>
    <source>
        <strain evidence="1">YMF1.00031</strain>
    </source>
</reference>
<sequence length="742" mass="84058">MANPAETLQKLIRENVSTAALFVNAVDFELGRMNTKIPCGPRSIFGRALEAMTQDAIELARKHLPWLTINITHNAHVSKIDLTDPVRPILTIEDTETRILSNKSYNLLIKATGATWKVPVSGSVQSNAYTDIPSAKSVTKYLFERDILHLDGFIAPGKKLFIGGASLSAYDFVGIILARTKIISLETRGNTRELVINEDEAKRYPHLIKFFNRKDGEICAPRHADGMDAKMPEGFDFITPEMLLSAQMRKKCNRLPMISELCRIVTAIALDKSPADIEPDLPTEEQFDRMTAENEKFAANPQTITETSMIRRCLISFAWTNTTSPKISEQRATLCESYPLLMREPWHASRSLHYHVTDYQDSETAQAPVPQHLSAQAFRKFWNHITTSAPFEIHLLITRLYKLGVISWTRGAYEDVVWSSKKTKFLLNDESADGLIAPRVLTETTDALSADILKQTMTSKTTARKAVYQKCRTLLSPSGQTVHVMELGLPGHGGITDGILIRRAQWLDTNSYESAQQLMPGVVDIVGIIEGMISQGISRPFDLLQKYYETVLPKRQDFARQINKLKMPYHQLTEFLKYARLVEEAYPGQFAEKMRQGIDIGNRRRIIAEIKQTRGCHSSLKRAWAAFDRDCASDRFIPVSLRSFEKMTPDFSRDQIKKIKDIWARASNHLKSTTTKPHRNHQQIDQGTLKMISQARTKPAPISFNSIQRIPEDTKYEITTTTRVLMEGEEDEEEEKVAVMVV</sequence>
<dbReference type="EMBL" id="JAQGDS010000002">
    <property type="protein sequence ID" value="KAJ6263612.1"/>
    <property type="molecule type" value="Genomic_DNA"/>
</dbReference>
<dbReference type="AlphaFoldDB" id="A0AAD6J4E8"/>
<accession>A0AAD6J4E8</accession>
<evidence type="ECO:0000313" key="1">
    <source>
        <dbReference type="EMBL" id="KAJ6263612.1"/>
    </source>
</evidence>
<protein>
    <submittedName>
        <fullName evidence="1">Uncharacterized protein</fullName>
    </submittedName>
</protein>
<proteinExistence type="predicted"/>
<gene>
    <name evidence="1" type="ORF">Dda_2180</name>
</gene>
<name>A0AAD6J4E8_DREDA</name>
<comment type="caution">
    <text evidence="1">The sequence shown here is derived from an EMBL/GenBank/DDBJ whole genome shotgun (WGS) entry which is preliminary data.</text>
</comment>
<evidence type="ECO:0000313" key="2">
    <source>
        <dbReference type="Proteomes" id="UP001221413"/>
    </source>
</evidence>
<organism evidence="1 2">
    <name type="scientific">Drechslerella dactyloides</name>
    <name type="common">Nematode-trapping fungus</name>
    <name type="synonym">Arthrobotrys dactyloides</name>
    <dbReference type="NCBI Taxonomy" id="74499"/>
    <lineage>
        <taxon>Eukaryota</taxon>
        <taxon>Fungi</taxon>
        <taxon>Dikarya</taxon>
        <taxon>Ascomycota</taxon>
        <taxon>Pezizomycotina</taxon>
        <taxon>Orbiliomycetes</taxon>
        <taxon>Orbiliales</taxon>
        <taxon>Orbiliaceae</taxon>
        <taxon>Drechslerella</taxon>
    </lineage>
</organism>